<evidence type="ECO:0000256" key="1">
    <source>
        <dbReference type="ARBA" id="ARBA00023054"/>
    </source>
</evidence>
<feature type="coiled-coil region" evidence="2">
    <location>
        <begin position="137"/>
        <end position="164"/>
    </location>
</feature>
<feature type="region of interest" description="Disordered" evidence="3">
    <location>
        <begin position="164"/>
        <end position="202"/>
    </location>
</feature>
<dbReference type="OrthoDB" id="9994767at2759"/>
<dbReference type="AlphaFoldDB" id="A0A8S3V4G9"/>
<feature type="region of interest" description="Disordered" evidence="3">
    <location>
        <begin position="292"/>
        <end position="523"/>
    </location>
</feature>
<dbReference type="Proteomes" id="UP000683360">
    <property type="component" value="Unassembled WGS sequence"/>
</dbReference>
<feature type="compositionally biased region" description="Basic and acidic residues" evidence="3">
    <location>
        <begin position="432"/>
        <end position="444"/>
    </location>
</feature>
<evidence type="ECO:0000259" key="4">
    <source>
        <dbReference type="Pfam" id="PF15295"/>
    </source>
</evidence>
<dbReference type="InterPro" id="IPR039303">
    <property type="entry name" value="CCDC50"/>
</dbReference>
<keyword evidence="1 2" id="KW-0175">Coiled coil</keyword>
<dbReference type="PANTHER" id="PTHR22115:SF4">
    <property type="entry name" value="COILED-COIL DOMAIN-CONTAINING PROTEIN"/>
    <property type="match status" value="1"/>
</dbReference>
<dbReference type="EMBL" id="CAJPWZ010002950">
    <property type="protein sequence ID" value="CAG2248688.1"/>
    <property type="molecule type" value="Genomic_DNA"/>
</dbReference>
<feature type="compositionally biased region" description="Polar residues" evidence="3">
    <location>
        <begin position="405"/>
        <end position="431"/>
    </location>
</feature>
<keyword evidence="6" id="KW-1185">Reference proteome</keyword>
<comment type="caution">
    <text evidence="5">The sequence shown here is derived from an EMBL/GenBank/DDBJ whole genome shotgun (WGS) entry which is preliminary data.</text>
</comment>
<feature type="coiled-coil region" evidence="2">
    <location>
        <begin position="74"/>
        <end position="111"/>
    </location>
</feature>
<evidence type="ECO:0000256" key="2">
    <source>
        <dbReference type="SAM" id="Coils"/>
    </source>
</evidence>
<evidence type="ECO:0000313" key="6">
    <source>
        <dbReference type="Proteomes" id="UP000683360"/>
    </source>
</evidence>
<feature type="compositionally biased region" description="Polar residues" evidence="3">
    <location>
        <begin position="187"/>
        <end position="198"/>
    </location>
</feature>
<protein>
    <recommendedName>
        <fullName evidence="4">Coiled-coil domain-containing protein</fullName>
    </recommendedName>
</protein>
<feature type="compositionally biased region" description="Low complexity" evidence="3">
    <location>
        <begin position="364"/>
        <end position="393"/>
    </location>
</feature>
<reference evidence="5" key="1">
    <citation type="submission" date="2021-03" db="EMBL/GenBank/DDBJ databases">
        <authorList>
            <person name="Bekaert M."/>
        </authorList>
    </citation>
    <scope>NUCLEOTIDE SEQUENCE</scope>
</reference>
<gene>
    <name evidence="5" type="ORF">MEDL_60519</name>
</gene>
<dbReference type="Pfam" id="PF15295">
    <property type="entry name" value="CCDC50_N"/>
    <property type="match status" value="1"/>
</dbReference>
<proteinExistence type="predicted"/>
<sequence>MAEGSSRETGRETLPQRGKVNKVCQQWLVHEDGALAYQLQNKEIDFHYGLNRYNRRTIRDDIPVARVVQDDEEVIQQQERFQELEALKAQAEEDEEVARRVTEELMSEEEAHKRQREIEDEEVARTVQEKEKKKYEKYVEKQRLKELKSERKILEKQLEQHTQDARLTLRSSQEAGTSDEDVGDVQHSMNDMAVSSRNSRSERNGYTRYMYRVTPSGRIEDEGDFTDFFAVPDNIPEEQRSRLQQLQDEELARLLQEQEHKRTKAEVDRVKLREIEEQDERLAKIIQEQEKLRAKRAKEKKKQQDDVKRQQQQAQMTNPATRPLPDLPGKRISSGGISSDPPVNRSHDHHRLRRDSFIQSIENRSSQQPRSPESEQSTTSSRNSQRQPSRQQSADPLNRPRLPTPSETPSHSVHSVEQWVLNSARETQNYQSERRRLPSNRSDEMIPSPSPPGSYHSEDELPYRAPPPPSNPRVNSQQNGNHYAVSNPLGFNIAAAIDPTYKRQPRNGSHDETNMKMPALSSSMPLPEEFDLEWDPSLRGSLRRPKGSWNPLAANNYHDRMGGANDSFSEEGPVISQFQPVQGQRRSASDKQKTRKSSIGNSKKDKQGNCKQQ</sequence>
<dbReference type="PANTHER" id="PTHR22115">
    <property type="entry name" value="C3ORF6 PROTEIN-RELATED"/>
    <property type="match status" value="1"/>
</dbReference>
<feature type="domain" description="Coiled-coil" evidence="4">
    <location>
        <begin position="12"/>
        <end position="137"/>
    </location>
</feature>
<name>A0A8S3V4G9_MYTED</name>
<dbReference type="InterPro" id="IPR029311">
    <property type="entry name" value="CCDC50_N"/>
</dbReference>
<feature type="region of interest" description="Disordered" evidence="3">
    <location>
        <begin position="540"/>
        <end position="613"/>
    </location>
</feature>
<accession>A0A8S3V4G9</accession>
<feature type="compositionally biased region" description="Polar residues" evidence="3">
    <location>
        <begin position="576"/>
        <end position="586"/>
    </location>
</feature>
<organism evidence="5 6">
    <name type="scientific">Mytilus edulis</name>
    <name type="common">Blue mussel</name>
    <dbReference type="NCBI Taxonomy" id="6550"/>
    <lineage>
        <taxon>Eukaryota</taxon>
        <taxon>Metazoa</taxon>
        <taxon>Spiralia</taxon>
        <taxon>Lophotrochozoa</taxon>
        <taxon>Mollusca</taxon>
        <taxon>Bivalvia</taxon>
        <taxon>Autobranchia</taxon>
        <taxon>Pteriomorphia</taxon>
        <taxon>Mytilida</taxon>
        <taxon>Mytiloidea</taxon>
        <taxon>Mytilidae</taxon>
        <taxon>Mytilinae</taxon>
        <taxon>Mytilus</taxon>
    </lineage>
</organism>
<feature type="compositionally biased region" description="Basic and acidic residues" evidence="3">
    <location>
        <begin position="602"/>
        <end position="613"/>
    </location>
</feature>
<evidence type="ECO:0000256" key="3">
    <source>
        <dbReference type="SAM" id="MobiDB-lite"/>
    </source>
</evidence>
<evidence type="ECO:0000313" key="5">
    <source>
        <dbReference type="EMBL" id="CAG2248688.1"/>
    </source>
</evidence>